<evidence type="ECO:0000256" key="1">
    <source>
        <dbReference type="ARBA" id="ARBA00022448"/>
    </source>
</evidence>
<evidence type="ECO:0000313" key="10">
    <source>
        <dbReference type="Proteomes" id="UP000700732"/>
    </source>
</evidence>
<dbReference type="CDD" id="cd03216">
    <property type="entry name" value="ABC_Carb_Monos_I"/>
    <property type="match status" value="1"/>
</dbReference>
<dbReference type="Proteomes" id="UP000700732">
    <property type="component" value="Unassembled WGS sequence"/>
</dbReference>
<dbReference type="InterPro" id="IPR003439">
    <property type="entry name" value="ABC_transporter-like_ATP-bd"/>
</dbReference>
<evidence type="ECO:0000256" key="5">
    <source>
        <dbReference type="ARBA" id="ARBA00022840"/>
    </source>
</evidence>
<reference evidence="9 10" key="1">
    <citation type="submission" date="2019-06" db="EMBL/GenBank/DDBJ databases">
        <title>Spirosoma utsteinense sp. nov. isolated from Antarctic ice-free soils.</title>
        <authorList>
            <person name="Tahon G."/>
        </authorList>
    </citation>
    <scope>NUCLEOTIDE SEQUENCE [LARGE SCALE GENOMIC DNA]</scope>
    <source>
        <strain evidence="9 10">LMG 31447</strain>
    </source>
</reference>
<dbReference type="PROSITE" id="PS50893">
    <property type="entry name" value="ABC_TRANSPORTER_2"/>
    <property type="match status" value="2"/>
</dbReference>
<comment type="caution">
    <text evidence="9">The sequence shown here is derived from an EMBL/GenBank/DDBJ whole genome shotgun (WGS) entry which is preliminary data.</text>
</comment>
<proteinExistence type="predicted"/>
<keyword evidence="5 9" id="KW-0067">ATP-binding</keyword>
<feature type="domain" description="ABC transporter" evidence="8">
    <location>
        <begin position="7"/>
        <end position="244"/>
    </location>
</feature>
<keyword evidence="1" id="KW-0813">Transport</keyword>
<keyword evidence="10" id="KW-1185">Reference proteome</keyword>
<keyword evidence="3" id="KW-0762">Sugar transport</keyword>
<keyword evidence="6" id="KW-1278">Translocase</keyword>
<dbReference type="EMBL" id="VFIA01000026">
    <property type="protein sequence ID" value="MBC3793413.1"/>
    <property type="molecule type" value="Genomic_DNA"/>
</dbReference>
<dbReference type="Gene3D" id="3.40.50.300">
    <property type="entry name" value="P-loop containing nucleotide triphosphate hydrolases"/>
    <property type="match status" value="2"/>
</dbReference>
<evidence type="ECO:0000256" key="2">
    <source>
        <dbReference type="ARBA" id="ARBA00022475"/>
    </source>
</evidence>
<organism evidence="9 10">
    <name type="scientific">Spirosoma utsteinense</name>
    <dbReference type="NCBI Taxonomy" id="2585773"/>
    <lineage>
        <taxon>Bacteria</taxon>
        <taxon>Pseudomonadati</taxon>
        <taxon>Bacteroidota</taxon>
        <taxon>Cytophagia</taxon>
        <taxon>Cytophagales</taxon>
        <taxon>Cytophagaceae</taxon>
        <taxon>Spirosoma</taxon>
    </lineage>
</organism>
<sequence length="507" mass="55301">MTSDTILQVRGLTKTFSGVKALDDVQLTIRKGEVHALMGENGAGKSTLMKILIGLLTPDSGEILFEGNDLTTGNVGDVLKRGISMIHQEMLMIPELTVAQNIFLGRERSGGLLRWLDDRRLTEKAGALLEQMGVAIRPDMPVKYLSVAQMQMVEIARAISNNASVIIMDEPTSALADAEVATLFRIIGELTRQGVAIIYISHKMDEIFTIADTVTVLRDGKYIATRPAAELDIDTLIALMVGRKLDSLFPVPDGVPAGEVMLSVDGLGRRGVFADISFEVRAGEVLGIAGLMGAGRTEIARAIFGLDRISQGEIRIRGKRVVIHSPQDAIGHGIGYVSEDRKGWGFIPGMSVRENLTLASLRKWSSGPFIRDKQERDVATAMMGELNVKATGPDQLVTYLSGGNQQKVVIGNRLLAQPAILILDEPTRGIDIGAKAEIYRLIHQWQQRGVAIIMISSELPEILGMSDRIMVLAQGKQTTMLSRHEASQETIMRYAMHRDRDTGPTGE</sequence>
<dbReference type="CDD" id="cd03215">
    <property type="entry name" value="ABC_Carb_Monos_II"/>
    <property type="match status" value="1"/>
</dbReference>
<accession>A0ABR6WA21</accession>
<dbReference type="PANTHER" id="PTHR43790">
    <property type="entry name" value="CARBOHYDRATE TRANSPORT ATP-BINDING PROTEIN MG119-RELATED"/>
    <property type="match status" value="1"/>
</dbReference>
<name>A0ABR6WA21_9BACT</name>
<protein>
    <submittedName>
        <fullName evidence="9">Inositol transport system ATP-binding protein</fullName>
    </submittedName>
</protein>
<gene>
    <name evidence="9" type="ORF">FH603_3931</name>
</gene>
<evidence type="ECO:0000313" key="9">
    <source>
        <dbReference type="EMBL" id="MBC3793413.1"/>
    </source>
</evidence>
<evidence type="ECO:0000256" key="7">
    <source>
        <dbReference type="ARBA" id="ARBA00023136"/>
    </source>
</evidence>
<evidence type="ECO:0000256" key="6">
    <source>
        <dbReference type="ARBA" id="ARBA00022967"/>
    </source>
</evidence>
<dbReference type="PANTHER" id="PTHR43790:SF3">
    <property type="entry name" value="D-ALLOSE IMPORT ATP-BINDING PROTEIN ALSA-RELATED"/>
    <property type="match status" value="1"/>
</dbReference>
<evidence type="ECO:0000256" key="3">
    <source>
        <dbReference type="ARBA" id="ARBA00022597"/>
    </source>
</evidence>
<feature type="domain" description="ABC transporter" evidence="8">
    <location>
        <begin position="255"/>
        <end position="499"/>
    </location>
</feature>
<dbReference type="Pfam" id="PF00005">
    <property type="entry name" value="ABC_tran"/>
    <property type="match status" value="2"/>
</dbReference>
<dbReference type="InterPro" id="IPR027417">
    <property type="entry name" value="P-loop_NTPase"/>
</dbReference>
<dbReference type="SUPFAM" id="SSF52540">
    <property type="entry name" value="P-loop containing nucleoside triphosphate hydrolases"/>
    <property type="match status" value="2"/>
</dbReference>
<dbReference type="InterPro" id="IPR050107">
    <property type="entry name" value="ABC_carbohydrate_import_ATPase"/>
</dbReference>
<dbReference type="SMART" id="SM00382">
    <property type="entry name" value="AAA"/>
    <property type="match status" value="2"/>
</dbReference>
<keyword evidence="4" id="KW-0547">Nucleotide-binding</keyword>
<keyword evidence="2" id="KW-1003">Cell membrane</keyword>
<keyword evidence="7" id="KW-0472">Membrane</keyword>
<dbReference type="InterPro" id="IPR003593">
    <property type="entry name" value="AAA+_ATPase"/>
</dbReference>
<dbReference type="RefSeq" id="WP_186739286.1">
    <property type="nucleotide sequence ID" value="NZ_VFIA01000026.1"/>
</dbReference>
<dbReference type="GO" id="GO:0005524">
    <property type="term" value="F:ATP binding"/>
    <property type="evidence" value="ECO:0007669"/>
    <property type="project" value="UniProtKB-KW"/>
</dbReference>
<evidence type="ECO:0000256" key="4">
    <source>
        <dbReference type="ARBA" id="ARBA00022741"/>
    </source>
</evidence>
<evidence type="ECO:0000259" key="8">
    <source>
        <dbReference type="PROSITE" id="PS50893"/>
    </source>
</evidence>